<evidence type="ECO:0000313" key="2">
    <source>
        <dbReference type="EMBL" id="EWC41711.1"/>
    </source>
</evidence>
<comment type="caution">
    <text evidence="2">The sequence shown here is derived from an EMBL/GenBank/DDBJ whole genome shotgun (WGS) entry which is preliminary data.</text>
</comment>
<dbReference type="EMBL" id="AMCZ02000008">
    <property type="protein sequence ID" value="EWC41711.1"/>
    <property type="molecule type" value="Genomic_DNA"/>
</dbReference>
<dbReference type="Proteomes" id="UP000026923">
    <property type="component" value="Unassembled WGS sequence"/>
</dbReference>
<gene>
    <name evidence="2" type="ORF">B597_008630</name>
</gene>
<organism evidence="2 3">
    <name type="scientific">Stutzerimonas stutzeri KOS6</name>
    <dbReference type="NCBI Taxonomy" id="1218352"/>
    <lineage>
        <taxon>Bacteria</taxon>
        <taxon>Pseudomonadati</taxon>
        <taxon>Pseudomonadota</taxon>
        <taxon>Gammaproteobacteria</taxon>
        <taxon>Pseudomonadales</taxon>
        <taxon>Pseudomonadaceae</taxon>
        <taxon>Stutzerimonas</taxon>
    </lineage>
</organism>
<evidence type="ECO:0000313" key="3">
    <source>
        <dbReference type="Proteomes" id="UP000026923"/>
    </source>
</evidence>
<proteinExistence type="predicted"/>
<dbReference type="AlphaFoldDB" id="A0A061JPR0"/>
<dbReference type="Pfam" id="PF06568">
    <property type="entry name" value="YjiS-like"/>
    <property type="match status" value="1"/>
</dbReference>
<dbReference type="eggNOG" id="COG5457">
    <property type="taxonomic scope" value="Bacteria"/>
</dbReference>
<sequence length="69" mass="8341">MDRTLPRPYVATRASRNWRQLLQVLQVLQRWQRNSRTRQQLAQLDDRQLADIGISHSERAAELDKPFWR</sequence>
<name>A0A061JPR0_STUST</name>
<dbReference type="HOGENOM" id="CLU_184490_5_1_6"/>
<dbReference type="RefSeq" id="WP_003291693.1">
    <property type="nucleotide sequence ID" value="NZ_KK020676.1"/>
</dbReference>
<protein>
    <recommendedName>
        <fullName evidence="1">YjiS-like domain-containing protein</fullName>
    </recommendedName>
</protein>
<feature type="domain" description="YjiS-like" evidence="1">
    <location>
        <begin position="25"/>
        <end position="59"/>
    </location>
</feature>
<dbReference type="InterPro" id="IPR009506">
    <property type="entry name" value="YjiS-like"/>
</dbReference>
<reference evidence="2 3" key="1">
    <citation type="journal article" date="2013" name="Genome Announc.">
        <title>Draft Genome of the Nitrogen-Fixing Bacterium Pseudomonas stutzeri Strain KOS6 Isolated from Industrial Hydrocarbon Sludge.</title>
        <authorList>
            <person name="Grigoryeva T.V."/>
            <person name="Laikov A.V."/>
            <person name="Naumova R.P."/>
            <person name="Manolov A.I."/>
            <person name="Larin A.K."/>
            <person name="Karpova I.Y."/>
            <person name="Semashko T.A."/>
            <person name="Alexeev D.G."/>
            <person name="Kostryukova E.S."/>
            <person name="Muller R."/>
            <person name="Govorun V.M."/>
        </authorList>
    </citation>
    <scope>NUCLEOTIDE SEQUENCE [LARGE SCALE GENOMIC DNA]</scope>
    <source>
        <strain evidence="2 3">KOS6</strain>
    </source>
</reference>
<accession>A0A061JPR0</accession>
<evidence type="ECO:0000259" key="1">
    <source>
        <dbReference type="Pfam" id="PF06568"/>
    </source>
</evidence>